<organism evidence="1 2">
    <name type="scientific">Anaerobacillus alkalilacustris</name>
    <dbReference type="NCBI Taxonomy" id="393763"/>
    <lineage>
        <taxon>Bacteria</taxon>
        <taxon>Bacillati</taxon>
        <taxon>Bacillota</taxon>
        <taxon>Bacilli</taxon>
        <taxon>Bacillales</taxon>
        <taxon>Bacillaceae</taxon>
        <taxon>Anaerobacillus</taxon>
    </lineage>
</organism>
<dbReference type="Gene3D" id="1.50.10.10">
    <property type="match status" value="1"/>
</dbReference>
<evidence type="ECO:0008006" key="3">
    <source>
        <dbReference type="Google" id="ProtNLM"/>
    </source>
</evidence>
<dbReference type="GO" id="GO:0005975">
    <property type="term" value="P:carbohydrate metabolic process"/>
    <property type="evidence" value="ECO:0007669"/>
    <property type="project" value="InterPro"/>
</dbReference>
<dbReference type="Proteomes" id="UP000179524">
    <property type="component" value="Unassembled WGS sequence"/>
</dbReference>
<comment type="caution">
    <text evidence="1">The sequence shown here is derived from an EMBL/GenBank/DDBJ whole genome shotgun (WGS) entry which is preliminary data.</text>
</comment>
<dbReference type="EMBL" id="MLQR01000001">
    <property type="protein sequence ID" value="OIJ17431.1"/>
    <property type="molecule type" value="Genomic_DNA"/>
</dbReference>
<gene>
    <name evidence="1" type="ORF">BKP37_02720</name>
</gene>
<dbReference type="SUPFAM" id="SSF48208">
    <property type="entry name" value="Six-hairpin glycosidases"/>
    <property type="match status" value="1"/>
</dbReference>
<proteinExistence type="predicted"/>
<dbReference type="GO" id="GO:0003824">
    <property type="term" value="F:catalytic activity"/>
    <property type="evidence" value="ECO:0007669"/>
    <property type="project" value="UniProtKB-ARBA"/>
</dbReference>
<dbReference type="OrthoDB" id="38684at2"/>
<name>A0A1S2LY75_9BACI</name>
<evidence type="ECO:0000313" key="1">
    <source>
        <dbReference type="EMBL" id="OIJ17431.1"/>
    </source>
</evidence>
<reference evidence="1 2" key="1">
    <citation type="submission" date="2016-10" db="EMBL/GenBank/DDBJ databases">
        <title>Draft genome sequences of four alkaliphilic bacteria belonging to the Anaerobacillus genus.</title>
        <authorList>
            <person name="Bassil N.M."/>
            <person name="Lloyd J.R."/>
        </authorList>
    </citation>
    <scope>NUCLEOTIDE SEQUENCE [LARGE SCALE GENOMIC DNA]</scope>
    <source>
        <strain evidence="1 2">DSM 18345</strain>
    </source>
</reference>
<dbReference type="InterPro" id="IPR008928">
    <property type="entry name" value="6-hairpin_glycosidase_sf"/>
</dbReference>
<evidence type="ECO:0000313" key="2">
    <source>
        <dbReference type="Proteomes" id="UP000179524"/>
    </source>
</evidence>
<dbReference type="Gene3D" id="2.70.98.40">
    <property type="entry name" value="Glycoside hydrolase, family 65, N-terminal domain"/>
    <property type="match status" value="1"/>
</dbReference>
<keyword evidence="2" id="KW-1185">Reference proteome</keyword>
<dbReference type="InterPro" id="IPR012341">
    <property type="entry name" value="6hp_glycosidase-like_sf"/>
</dbReference>
<protein>
    <recommendedName>
        <fullName evidence="3">Cellobiose phosphorylase</fullName>
    </recommendedName>
</protein>
<dbReference type="InterPro" id="IPR037018">
    <property type="entry name" value="GH65_N"/>
</dbReference>
<sequence>MYSLKENQNFQIENFQQRPTFSSFLPGIAGVDGIPMWVFYVNRGQGIASFGVQDKDHAIMEFLPADKSYQLVQVQGFRTFIKILEDGEMTFLEPFSSQHKSDVMETMEISENKLALEYINQENGIKMTVEYFILPESPVAGLVRHVTFKNISNKERQFELLDGLPSVFPSGVPNAAYKELGNTIKSWFDVYNLENNIPFYKLRGSMEDTAEVKEVHQGNFFMSLVSYRGEEKLAEPIVDRDIIFGTDTTLQLPQNFISQSIDTLVAEEAYTTNKVSCGFTATNVTLAANEELELYTVVGHASNLATVNSYVKEHITLPRLRAMQETATTITDQITAPIKCETGQPLFDAYSRQSYLDNGLRGGFPFVFEKEDKQNLYYLYSRKHGDLERDYNFFSLSPTYYSQGNGNYRDINQNRRCDVFFEPRVKDYNLKMFMNLIQLDGYNPLGVKGVRFSIDANSFDFTPFVTKESKEMVRNFFNSSYTPGELKHFLEDEAVTLSTSFDEFLTAVLSVSEHLFQAEFGEGYWMDHWTYNLDLVESYLAIYPDKVNELYFNKDYQFFESPARVKKRADKYVVNNGKLRQYGAVYEDKQKEHEAAQNNGVMWVKDKHGQGDVYKTTLYSKLFLLGLVKAATLAPMGLGVEMESDKPGWNDSLNGLPGMIGASTSELFEVKRLFDILLEVDGEEKVALPVEAADFLTGVVNAIKKVEASSINDDQYWHEVATLRENYRETIYQGISGEEVQYTVSELKEISQIIKSRVESGIKRAREFNGELVPTYFYFEPKNSLENGVPAISELEWTPKAVTPFLEGIVKSLKLTEDKEEAKKIYDAVRASDIYDSKLGMYKTSMSIQEESNELGRANAFTPGWLENESVFLHMEYKYLLATLKSGLAAEFYDDMKTALIPFLDPQIYGRSTLENSSFIASSANPNPKLHGRGFVSRLSGSTIEFMNMWFVMMTGGKPFKFENDELVCKLSPILPSWMFTDNGELSCMFLGKCELTYVNAKKVDTYGDGAAKAIEYTLTYGNGETIVVDGDTVRGTQAEDIRHGKVTNMTVKLG</sequence>
<dbReference type="AlphaFoldDB" id="A0A1S2LY75"/>
<accession>A0A1S2LY75</accession>
<dbReference type="RefSeq" id="WP_071308156.1">
    <property type="nucleotide sequence ID" value="NZ_MLQR01000001.1"/>
</dbReference>